<feature type="repeat" description="ANK" evidence="3">
    <location>
        <begin position="57"/>
        <end position="89"/>
    </location>
</feature>
<gene>
    <name evidence="4" type="ORF">C8F04DRAFT_674670</name>
</gene>
<dbReference type="Gene3D" id="1.25.40.20">
    <property type="entry name" value="Ankyrin repeat-containing domain"/>
    <property type="match status" value="1"/>
</dbReference>
<keyword evidence="2 3" id="KW-0040">ANK repeat</keyword>
<dbReference type="PROSITE" id="PS50297">
    <property type="entry name" value="ANK_REP_REGION"/>
    <property type="match status" value="2"/>
</dbReference>
<keyword evidence="5" id="KW-1185">Reference proteome</keyword>
<protein>
    <submittedName>
        <fullName evidence="4">Ankyrin repeat-containing domain protein</fullName>
    </submittedName>
</protein>
<dbReference type="Pfam" id="PF00023">
    <property type="entry name" value="Ank"/>
    <property type="match status" value="1"/>
</dbReference>
<evidence type="ECO:0000256" key="3">
    <source>
        <dbReference type="PROSITE-ProRule" id="PRU00023"/>
    </source>
</evidence>
<accession>A0AAD6X0B6</accession>
<dbReference type="SUPFAM" id="SSF48403">
    <property type="entry name" value="Ankyrin repeat"/>
    <property type="match status" value="1"/>
</dbReference>
<evidence type="ECO:0000313" key="5">
    <source>
        <dbReference type="Proteomes" id="UP001218188"/>
    </source>
</evidence>
<dbReference type="PRINTS" id="PR01415">
    <property type="entry name" value="ANKYRIN"/>
</dbReference>
<evidence type="ECO:0000256" key="2">
    <source>
        <dbReference type="ARBA" id="ARBA00023043"/>
    </source>
</evidence>
<dbReference type="InterPro" id="IPR002110">
    <property type="entry name" value="Ankyrin_rpt"/>
</dbReference>
<dbReference type="PROSITE" id="PS50088">
    <property type="entry name" value="ANK_REPEAT"/>
    <property type="match status" value="3"/>
</dbReference>
<evidence type="ECO:0000313" key="4">
    <source>
        <dbReference type="EMBL" id="KAJ7031882.1"/>
    </source>
</evidence>
<organism evidence="4 5">
    <name type="scientific">Mycena alexandri</name>
    <dbReference type="NCBI Taxonomy" id="1745969"/>
    <lineage>
        <taxon>Eukaryota</taxon>
        <taxon>Fungi</taxon>
        <taxon>Dikarya</taxon>
        <taxon>Basidiomycota</taxon>
        <taxon>Agaricomycotina</taxon>
        <taxon>Agaricomycetes</taxon>
        <taxon>Agaricomycetidae</taxon>
        <taxon>Agaricales</taxon>
        <taxon>Marasmiineae</taxon>
        <taxon>Mycenaceae</taxon>
        <taxon>Mycena</taxon>
    </lineage>
</organism>
<sequence>METTSLLLSTGANPNLPYGQDEYMPLHFAVRNSNLEMVGLLLDHGAEADSCWGCDGASQNALQYLCSSGNLDMVKLLLARGANPECSGHYGTALGFAVHNGKVELVKLLLDAGADVTVKVPLFILLVGRPPLPHSADLLYLAMGLMHPRSRKWFNDHMGHPKTQVPDSKWAGRPLKENKKEVMVMLLAYDASKDVTLAQVSRHLSALAKEANHEPGEYLELIHAMLQDAEDAIPEVVAKYS</sequence>
<dbReference type="PANTHER" id="PTHR24198:SF165">
    <property type="entry name" value="ANKYRIN REPEAT-CONTAINING PROTEIN-RELATED"/>
    <property type="match status" value="1"/>
</dbReference>
<feature type="repeat" description="ANK" evidence="3">
    <location>
        <begin position="21"/>
        <end position="49"/>
    </location>
</feature>
<reference evidence="4" key="1">
    <citation type="submission" date="2023-03" db="EMBL/GenBank/DDBJ databases">
        <title>Massive genome expansion in bonnet fungi (Mycena s.s.) driven by repeated elements and novel gene families across ecological guilds.</title>
        <authorList>
            <consortium name="Lawrence Berkeley National Laboratory"/>
            <person name="Harder C.B."/>
            <person name="Miyauchi S."/>
            <person name="Viragh M."/>
            <person name="Kuo A."/>
            <person name="Thoen E."/>
            <person name="Andreopoulos B."/>
            <person name="Lu D."/>
            <person name="Skrede I."/>
            <person name="Drula E."/>
            <person name="Henrissat B."/>
            <person name="Morin E."/>
            <person name="Kohler A."/>
            <person name="Barry K."/>
            <person name="LaButti K."/>
            <person name="Morin E."/>
            <person name="Salamov A."/>
            <person name="Lipzen A."/>
            <person name="Mereny Z."/>
            <person name="Hegedus B."/>
            <person name="Baldrian P."/>
            <person name="Stursova M."/>
            <person name="Weitz H."/>
            <person name="Taylor A."/>
            <person name="Grigoriev I.V."/>
            <person name="Nagy L.G."/>
            <person name="Martin F."/>
            <person name="Kauserud H."/>
        </authorList>
    </citation>
    <scope>NUCLEOTIDE SEQUENCE</scope>
    <source>
        <strain evidence="4">CBHHK200</strain>
    </source>
</reference>
<dbReference type="Proteomes" id="UP001218188">
    <property type="component" value="Unassembled WGS sequence"/>
</dbReference>
<evidence type="ECO:0000256" key="1">
    <source>
        <dbReference type="ARBA" id="ARBA00022737"/>
    </source>
</evidence>
<dbReference type="InterPro" id="IPR036770">
    <property type="entry name" value="Ankyrin_rpt-contain_sf"/>
</dbReference>
<dbReference type="PANTHER" id="PTHR24198">
    <property type="entry name" value="ANKYRIN REPEAT AND PROTEIN KINASE DOMAIN-CONTAINING PROTEIN"/>
    <property type="match status" value="1"/>
</dbReference>
<dbReference type="EMBL" id="JARJCM010000078">
    <property type="protein sequence ID" value="KAJ7031882.1"/>
    <property type="molecule type" value="Genomic_DNA"/>
</dbReference>
<feature type="repeat" description="ANK" evidence="3">
    <location>
        <begin position="89"/>
        <end position="121"/>
    </location>
</feature>
<dbReference type="Pfam" id="PF12796">
    <property type="entry name" value="Ank_2"/>
    <property type="match status" value="1"/>
</dbReference>
<dbReference type="AlphaFoldDB" id="A0AAD6X0B6"/>
<keyword evidence="1" id="KW-0677">Repeat</keyword>
<name>A0AAD6X0B6_9AGAR</name>
<proteinExistence type="predicted"/>
<dbReference type="SMART" id="SM00248">
    <property type="entry name" value="ANK"/>
    <property type="match status" value="3"/>
</dbReference>
<comment type="caution">
    <text evidence="4">The sequence shown here is derived from an EMBL/GenBank/DDBJ whole genome shotgun (WGS) entry which is preliminary data.</text>
</comment>